<dbReference type="Gene3D" id="3.10.129.10">
    <property type="entry name" value="Hotdog Thioesterase"/>
    <property type="match status" value="1"/>
</dbReference>
<organism evidence="1 2">
    <name type="scientific">Aspergillus pseudonomiae</name>
    <dbReference type="NCBI Taxonomy" id="1506151"/>
    <lineage>
        <taxon>Eukaryota</taxon>
        <taxon>Fungi</taxon>
        <taxon>Dikarya</taxon>
        <taxon>Ascomycota</taxon>
        <taxon>Pezizomycotina</taxon>
        <taxon>Eurotiomycetes</taxon>
        <taxon>Eurotiomycetidae</taxon>
        <taxon>Eurotiales</taxon>
        <taxon>Aspergillaceae</taxon>
        <taxon>Aspergillus</taxon>
        <taxon>Aspergillus subgen. Circumdati</taxon>
    </lineage>
</organism>
<dbReference type="SUPFAM" id="SSF54637">
    <property type="entry name" value="Thioesterase/thiol ester dehydrase-isomerase"/>
    <property type="match status" value="1"/>
</dbReference>
<evidence type="ECO:0000313" key="1">
    <source>
        <dbReference type="EMBL" id="KAE8399809.1"/>
    </source>
</evidence>
<dbReference type="InterPro" id="IPR029069">
    <property type="entry name" value="HotDog_dom_sf"/>
</dbReference>
<reference evidence="1 2" key="1">
    <citation type="submission" date="2019-04" db="EMBL/GenBank/DDBJ databases">
        <authorList>
            <consortium name="DOE Joint Genome Institute"/>
            <person name="Mondo S."/>
            <person name="Kjaerbolling I."/>
            <person name="Vesth T."/>
            <person name="Frisvad J.C."/>
            <person name="Nybo J.L."/>
            <person name="Theobald S."/>
            <person name="Kildgaard S."/>
            <person name="Isbrandt T."/>
            <person name="Kuo A."/>
            <person name="Sato A."/>
            <person name="Lyhne E.K."/>
            <person name="Kogle M.E."/>
            <person name="Wiebenga A."/>
            <person name="Kun R.S."/>
            <person name="Lubbers R.J."/>
            <person name="Makela M.R."/>
            <person name="Barry K."/>
            <person name="Chovatia M."/>
            <person name="Clum A."/>
            <person name="Daum C."/>
            <person name="Haridas S."/>
            <person name="He G."/>
            <person name="LaButti K."/>
            <person name="Lipzen A."/>
            <person name="Riley R."/>
            <person name="Salamov A."/>
            <person name="Simmons B.A."/>
            <person name="Magnuson J.K."/>
            <person name="Henrissat B."/>
            <person name="Mortensen U.H."/>
            <person name="Larsen T.O."/>
            <person name="Devries R.P."/>
            <person name="Grigoriev I.V."/>
            <person name="Machida M."/>
            <person name="Baker S.E."/>
            <person name="Andersen M.R."/>
            <person name="Cantor M.N."/>
            <person name="Hua S.X."/>
        </authorList>
    </citation>
    <scope>NUCLEOTIDE SEQUENCE [LARGE SCALE GENOMIC DNA]</scope>
    <source>
        <strain evidence="1 2">CBS 119388</strain>
    </source>
</reference>
<sequence length="356" mass="39705">MKRNILLPLGGRRSAIALRTYSSLCDRLHRELTSRILPLTFDYLHTQPSHLLSLTLADLLPGPLVSSHIHTALPSVTRAFRMPAGHHLAYFPPQVTLSQLLPDGTDVLHSPGEPFERRLWAGGSVRFPVTRGLLLNGARAVCIETIRDVIVKGHEGAEKVIVKIERRMGVVQEGEGEGSIRERVGKETGDEAGHALVIENRNLAFMRKKTQGELNYDKMNFNNFQRVIKPPSSPEYRLQIKPTRSLLFRFSALTFNAHSIHLDEAYTQNIEGFRNLLVHGPLTLTLLLAVLEAHLAKSNQIIRELDYRNLAPLYVDEPLTICGKPKSGKDNAVWDVWIEGKNGGLAVRGTAFTSTV</sequence>
<dbReference type="PANTHER" id="PTHR28152">
    <property type="entry name" value="HYDROXYACYL-THIOESTER DEHYDRATASE TYPE 2, MITOCHONDRIAL"/>
    <property type="match status" value="1"/>
</dbReference>
<protein>
    <submittedName>
        <fullName evidence="1">HotDog domain-containing protein</fullName>
    </submittedName>
</protein>
<name>A0A5N7D0R7_9EURO</name>
<accession>A0A5N7D0R7</accession>
<evidence type="ECO:0000313" key="2">
    <source>
        <dbReference type="Proteomes" id="UP000325579"/>
    </source>
</evidence>
<dbReference type="EMBL" id="ML736826">
    <property type="protein sequence ID" value="KAE8399809.1"/>
    <property type="molecule type" value="Genomic_DNA"/>
</dbReference>
<dbReference type="GeneID" id="43664858"/>
<dbReference type="Proteomes" id="UP000325579">
    <property type="component" value="Unassembled WGS sequence"/>
</dbReference>
<dbReference type="AlphaFoldDB" id="A0A5N7D0R7"/>
<dbReference type="RefSeq" id="XP_031937128.1">
    <property type="nucleotide sequence ID" value="XM_032080167.1"/>
</dbReference>
<proteinExistence type="predicted"/>
<dbReference type="InterPro" id="IPR052741">
    <property type="entry name" value="Mitochondrial_HTD2"/>
</dbReference>
<dbReference type="OrthoDB" id="19102at2759"/>
<dbReference type="PANTHER" id="PTHR28152:SF1">
    <property type="entry name" value="HYDROXYACYL-THIOESTER DEHYDRATASE TYPE 2, MITOCHONDRIAL"/>
    <property type="match status" value="1"/>
</dbReference>
<keyword evidence="2" id="KW-1185">Reference proteome</keyword>
<gene>
    <name evidence="1" type="ORF">BDV37DRAFT_221175</name>
</gene>
<dbReference type="GO" id="GO:0019171">
    <property type="term" value="F:(3R)-hydroxyacyl-[acyl-carrier-protein] dehydratase activity"/>
    <property type="evidence" value="ECO:0007669"/>
    <property type="project" value="TreeGrafter"/>
</dbReference>
<dbReference type="GO" id="GO:0005739">
    <property type="term" value="C:mitochondrion"/>
    <property type="evidence" value="ECO:0007669"/>
    <property type="project" value="TreeGrafter"/>
</dbReference>